<name>A0ABN6RKR8_9DEIO</name>
<dbReference type="Gene3D" id="3.20.20.80">
    <property type="entry name" value="Glycosidases"/>
    <property type="match status" value="1"/>
</dbReference>
<evidence type="ECO:0000256" key="1">
    <source>
        <dbReference type="ARBA" id="ARBA00007401"/>
    </source>
</evidence>
<gene>
    <name evidence="4" type="ORF">DAETH_38840</name>
</gene>
<accession>A0ABN6RKR8</accession>
<dbReference type="InterPro" id="IPR017853">
    <property type="entry name" value="GH"/>
</dbReference>
<comment type="similarity">
    <text evidence="1">Belongs to the glycosyl hydrolase 2 family.</text>
</comment>
<reference evidence="4" key="1">
    <citation type="submission" date="2022-07" db="EMBL/GenBank/DDBJ databases">
        <title>Complete Genome Sequence of the Radioresistant Bacterium Deinococcus aetherius ST0316, Isolated from the Air Dust collected in Lower Stratosphere above Japan.</title>
        <authorList>
            <person name="Satoh K."/>
            <person name="Hagiwara K."/>
            <person name="Katsumata K."/>
            <person name="Kubo A."/>
            <person name="Yokobori S."/>
            <person name="Yamagishi A."/>
            <person name="Oono Y."/>
            <person name="Narumi I."/>
        </authorList>
    </citation>
    <scope>NUCLEOTIDE SEQUENCE</scope>
    <source>
        <strain evidence="4">ST0316</strain>
        <plasmid evidence="4">pDAETH-1</plasmid>
    </source>
</reference>
<feature type="domain" description="Glycoside hydrolase family 2 catalytic" evidence="2">
    <location>
        <begin position="319"/>
        <end position="453"/>
    </location>
</feature>
<evidence type="ECO:0000259" key="2">
    <source>
        <dbReference type="Pfam" id="PF02836"/>
    </source>
</evidence>
<geneLocation type="plasmid" evidence="4 5">
    <name>pDAETH-1</name>
</geneLocation>
<proteinExistence type="inferred from homology"/>
<organism evidence="4 5">
    <name type="scientific">Deinococcus aetherius</name>
    <dbReference type="NCBI Taxonomy" id="200252"/>
    <lineage>
        <taxon>Bacteria</taxon>
        <taxon>Thermotogati</taxon>
        <taxon>Deinococcota</taxon>
        <taxon>Deinococci</taxon>
        <taxon>Deinococcales</taxon>
        <taxon>Deinococcaceae</taxon>
        <taxon>Deinococcus</taxon>
    </lineage>
</organism>
<evidence type="ECO:0000313" key="5">
    <source>
        <dbReference type="Proteomes" id="UP001064971"/>
    </source>
</evidence>
<dbReference type="PANTHER" id="PTHR42732:SF3">
    <property type="entry name" value="HYDROLASE"/>
    <property type="match status" value="1"/>
</dbReference>
<dbReference type="InterPro" id="IPR006104">
    <property type="entry name" value="Glyco_hydro_2_N"/>
</dbReference>
<dbReference type="SUPFAM" id="SSF49785">
    <property type="entry name" value="Galactose-binding domain-like"/>
    <property type="match status" value="1"/>
</dbReference>
<dbReference type="InterPro" id="IPR008979">
    <property type="entry name" value="Galactose-bd-like_sf"/>
</dbReference>
<dbReference type="SUPFAM" id="SSF49303">
    <property type="entry name" value="beta-Galactosidase/glucuronidase domain"/>
    <property type="match status" value="1"/>
</dbReference>
<dbReference type="Pfam" id="PF02836">
    <property type="entry name" value="Glyco_hydro_2_C"/>
    <property type="match status" value="1"/>
</dbReference>
<dbReference type="InterPro" id="IPR036156">
    <property type="entry name" value="Beta-gal/glucu_dom_sf"/>
</dbReference>
<dbReference type="RefSeq" id="WP_264777749.1">
    <property type="nucleotide sequence ID" value="NZ_AP026561.1"/>
</dbReference>
<evidence type="ECO:0000313" key="4">
    <source>
        <dbReference type="EMBL" id="BDP43915.1"/>
    </source>
</evidence>
<feature type="domain" description="Glycosyl hydrolases family 2 sugar binding" evidence="3">
    <location>
        <begin position="64"/>
        <end position="136"/>
    </location>
</feature>
<dbReference type="Pfam" id="PF02837">
    <property type="entry name" value="Glyco_hydro_2_N"/>
    <property type="match status" value="1"/>
</dbReference>
<dbReference type="InterPro" id="IPR006103">
    <property type="entry name" value="Glyco_hydro_2_cat"/>
</dbReference>
<dbReference type="Proteomes" id="UP001064971">
    <property type="component" value="Plasmid pDAETH-1"/>
</dbReference>
<protein>
    <submittedName>
        <fullName evidence="4">Beta-galactosidase</fullName>
    </submittedName>
</protein>
<sequence length="611" mass="68130">MLTSPHPTPLLRRSEWRDLGGTWAFAFDPQGRWRVPGDVRYDRSIEVPYPPESQASGLHDTGPHPVVWYERTVHLSPEERPLAGRRLLLHFGAVDYAATVWVNGQHVTEHRGGHTPFHADVTEALGGGGDLTLTVRAQDDPRDLTQPRGKQDWLDEPHVMWHWRTTGIWQPVWLEWVPETHLSALTWTPSLDRWDLTLDARLTGPVDPALSLRTVLTLDGRLLADDRCVLVDAHLVRRIGLPDPGVEQGRDGWLWSPEAPQLIEATVELWRGETLVDRVHSYTALRSVGVDGRHFLLNGRPYFLRLALDQGYWPGTLLAADDAALLLDVERAKALGFNGVRQHQKLADPRSLYWCDVLGLLVWADMPSHYAFSTEAVERLVAEWTEAVRRDRSHPCVAAWVPFNESWGVPDLPTNPAHRDYVRALYHLTKTLDPTRPVIGNDGWEHVATDIVGVHDYSLDPAVLLGRYGTKAATEATLGDERPGLRPLFLDGFVGLSHPVVLSEFGGIDDAFSTAGAPGRQARDAEHLLVWYAELLAAVHACRGLAGFCYTQLTDTFYERNGLLHADRTPKAPLEALRAATLGPLAGTLTAQGYLPRWAARPGRQEAPAMI</sequence>
<dbReference type="PANTHER" id="PTHR42732">
    <property type="entry name" value="BETA-GALACTOSIDASE"/>
    <property type="match status" value="1"/>
</dbReference>
<dbReference type="SUPFAM" id="SSF51445">
    <property type="entry name" value="(Trans)glycosidases"/>
    <property type="match status" value="1"/>
</dbReference>
<dbReference type="EMBL" id="AP026561">
    <property type="protein sequence ID" value="BDP43915.1"/>
    <property type="molecule type" value="Genomic_DNA"/>
</dbReference>
<evidence type="ECO:0000259" key="3">
    <source>
        <dbReference type="Pfam" id="PF02837"/>
    </source>
</evidence>
<keyword evidence="5" id="KW-1185">Reference proteome</keyword>
<dbReference type="Gene3D" id="2.60.120.260">
    <property type="entry name" value="Galactose-binding domain-like"/>
    <property type="match status" value="1"/>
</dbReference>
<dbReference type="InterPro" id="IPR051913">
    <property type="entry name" value="GH2_Domain-Containing"/>
</dbReference>
<keyword evidence="4" id="KW-0614">Plasmid</keyword>